<gene>
    <name evidence="1" type="ORF">HH303_11525</name>
</gene>
<evidence type="ECO:0000313" key="1">
    <source>
        <dbReference type="EMBL" id="NMM45112.1"/>
    </source>
</evidence>
<keyword evidence="2" id="KW-1185">Reference proteome</keyword>
<dbReference type="EMBL" id="JABBNT010000003">
    <property type="protein sequence ID" value="NMM45112.1"/>
    <property type="molecule type" value="Genomic_DNA"/>
</dbReference>
<reference evidence="1 2" key="1">
    <citation type="submission" date="2020-04" db="EMBL/GenBank/DDBJ databases">
        <title>Rhodospirillaceae bacterium KN72 isolated from deep sea.</title>
        <authorList>
            <person name="Zhang D.-C."/>
        </authorList>
    </citation>
    <scope>NUCLEOTIDE SEQUENCE [LARGE SCALE GENOMIC DNA]</scope>
    <source>
        <strain evidence="1 2">KN72</strain>
    </source>
</reference>
<organism evidence="1 2">
    <name type="scientific">Pacificispira spongiicola</name>
    <dbReference type="NCBI Taxonomy" id="2729598"/>
    <lineage>
        <taxon>Bacteria</taxon>
        <taxon>Pseudomonadati</taxon>
        <taxon>Pseudomonadota</taxon>
        <taxon>Alphaproteobacteria</taxon>
        <taxon>Rhodospirillales</taxon>
        <taxon>Rhodospirillaceae</taxon>
        <taxon>Pacificispira</taxon>
    </lineage>
</organism>
<proteinExistence type="predicted"/>
<evidence type="ECO:0000313" key="2">
    <source>
        <dbReference type="Proteomes" id="UP000539372"/>
    </source>
</evidence>
<dbReference type="AlphaFoldDB" id="A0A7Y0HGM7"/>
<comment type="caution">
    <text evidence="1">The sequence shown here is derived from an EMBL/GenBank/DDBJ whole genome shotgun (WGS) entry which is preliminary data.</text>
</comment>
<accession>A0A7Y0HGM7</accession>
<dbReference type="Proteomes" id="UP000539372">
    <property type="component" value="Unassembled WGS sequence"/>
</dbReference>
<dbReference type="RefSeq" id="WP_169625481.1">
    <property type="nucleotide sequence ID" value="NZ_JABBNT010000003.1"/>
</dbReference>
<name>A0A7Y0HGM7_9PROT</name>
<protein>
    <submittedName>
        <fullName evidence="1">Uncharacterized protein</fullName>
    </submittedName>
</protein>
<sequence length="379" mass="41363">MNSAGSSNAKKGGAGTLLPPTFLKRGIFLPFTTTVVRYARLRRAGGSGLEFLIPGLSGGFETYIIPYKVLPETLNLSVHDRALHEEMAQLRDVSPVGIRALGLRVAATGLGGPVLARRAKLELDNDRIHPTQVLFALVLSAIRQLAASHPGASSLTAESLATPDGMKLAREALGGYAQTIGERGDKVYAKLEKWSKTIAPLGAPDGFAVGYLTLRIVDLENLANELTKWLIQEPPETAEMAQRTGTAIRAAVEAARATVAKVDSMAENMADPLRTFDEAHTAMAEAVSRVSYILDGWQRILDMWTAARSGDRFTQRDTLEEFCQHLPILPQEAVGNKISLWEGLRESQAFWRRNSQMNLGADLDEGTRDKLSNFRKENV</sequence>